<feature type="zinc finger region" description="C3H1-type" evidence="3">
    <location>
        <begin position="1142"/>
        <end position="1170"/>
    </location>
</feature>
<feature type="region of interest" description="Disordered" evidence="4">
    <location>
        <begin position="603"/>
        <end position="714"/>
    </location>
</feature>
<name>A0A4P1QWX2_LUPAN</name>
<dbReference type="STRING" id="3871.A0A4P1QWX2"/>
<evidence type="ECO:0000259" key="5">
    <source>
        <dbReference type="PROSITE" id="PS50103"/>
    </source>
</evidence>
<reference evidence="6 7" key="1">
    <citation type="journal article" date="2017" name="Plant Biotechnol. J.">
        <title>A comprehensive draft genome sequence for lupin (Lupinus angustifolius), an emerging health food: insights into plant-microbe interactions and legume evolution.</title>
        <authorList>
            <person name="Hane J.K."/>
            <person name="Ming Y."/>
            <person name="Kamphuis L.G."/>
            <person name="Nelson M.N."/>
            <person name="Garg G."/>
            <person name="Atkins C.A."/>
            <person name="Bayer P.E."/>
            <person name="Bravo A."/>
            <person name="Bringans S."/>
            <person name="Cannon S."/>
            <person name="Edwards D."/>
            <person name="Foley R."/>
            <person name="Gao L.L."/>
            <person name="Harrison M.J."/>
            <person name="Huang W."/>
            <person name="Hurgobin B."/>
            <person name="Li S."/>
            <person name="Liu C.W."/>
            <person name="McGrath A."/>
            <person name="Morahan G."/>
            <person name="Murray J."/>
            <person name="Weller J."/>
            <person name="Jian J."/>
            <person name="Singh K.B."/>
        </authorList>
    </citation>
    <scope>NUCLEOTIDE SEQUENCE [LARGE SCALE GENOMIC DNA]</scope>
    <source>
        <strain evidence="7">cv. Tanjil</strain>
        <tissue evidence="6">Whole plant</tissue>
    </source>
</reference>
<protein>
    <recommendedName>
        <fullName evidence="5">C3H1-type domain-containing protein</fullName>
    </recommendedName>
</protein>
<keyword evidence="7" id="KW-1185">Reference proteome</keyword>
<feature type="compositionally biased region" description="Polar residues" evidence="4">
    <location>
        <begin position="658"/>
        <end position="670"/>
    </location>
</feature>
<evidence type="ECO:0000313" key="6">
    <source>
        <dbReference type="EMBL" id="OIV96312.1"/>
    </source>
</evidence>
<gene>
    <name evidence="6" type="ORF">TanjilG_09739</name>
</gene>
<feature type="compositionally biased region" description="Basic and acidic residues" evidence="4">
    <location>
        <begin position="739"/>
        <end position="748"/>
    </location>
</feature>
<dbReference type="PROSITE" id="PS50096">
    <property type="entry name" value="IQ"/>
    <property type="match status" value="2"/>
</dbReference>
<feature type="region of interest" description="Disordered" evidence="4">
    <location>
        <begin position="1172"/>
        <end position="1193"/>
    </location>
</feature>
<evidence type="ECO:0000256" key="4">
    <source>
        <dbReference type="SAM" id="MobiDB-lite"/>
    </source>
</evidence>
<dbReference type="Pfam" id="PF13178">
    <property type="entry name" value="DUF4005"/>
    <property type="match status" value="1"/>
</dbReference>
<keyword evidence="3" id="KW-0862">Zinc</keyword>
<keyword evidence="3" id="KW-0479">Metal-binding</keyword>
<dbReference type="InterPro" id="IPR000048">
    <property type="entry name" value="IQ_motif_EF-hand-BS"/>
</dbReference>
<keyword evidence="2" id="KW-0238">DNA-binding</keyword>
<dbReference type="PANTHER" id="PTHR33400">
    <property type="entry name" value="ZINC FINGER CCCH DOMAIN-CONTAINING PROTEIN 6-RELATED"/>
    <property type="match status" value="1"/>
</dbReference>
<feature type="region of interest" description="Disordered" evidence="4">
    <location>
        <begin position="726"/>
        <end position="805"/>
    </location>
</feature>
<feature type="compositionally biased region" description="Basic and acidic residues" evidence="4">
    <location>
        <begin position="639"/>
        <end position="649"/>
    </location>
</feature>
<dbReference type="GO" id="GO:0005516">
    <property type="term" value="F:calmodulin binding"/>
    <property type="evidence" value="ECO:0007669"/>
    <property type="project" value="UniProtKB-KW"/>
</dbReference>
<evidence type="ECO:0000313" key="7">
    <source>
        <dbReference type="Proteomes" id="UP000188354"/>
    </source>
</evidence>
<dbReference type="GO" id="GO:0008270">
    <property type="term" value="F:zinc ion binding"/>
    <property type="evidence" value="ECO:0007669"/>
    <property type="project" value="UniProtKB-KW"/>
</dbReference>
<keyword evidence="3" id="KW-0863">Zinc-finger</keyword>
<feature type="compositionally biased region" description="Polar residues" evidence="4">
    <location>
        <begin position="760"/>
        <end position="771"/>
    </location>
</feature>
<feature type="compositionally biased region" description="Polar residues" evidence="4">
    <location>
        <begin position="628"/>
        <end position="637"/>
    </location>
</feature>
<dbReference type="Gene3D" id="1.20.5.190">
    <property type="match status" value="1"/>
</dbReference>
<evidence type="ECO:0000256" key="1">
    <source>
        <dbReference type="ARBA" id="ARBA00022860"/>
    </source>
</evidence>
<dbReference type="SMART" id="SM00015">
    <property type="entry name" value="IQ"/>
    <property type="match status" value="1"/>
</dbReference>
<dbReference type="GO" id="GO:0003677">
    <property type="term" value="F:DNA binding"/>
    <property type="evidence" value="ECO:0007669"/>
    <property type="project" value="UniProtKB-KW"/>
</dbReference>
<dbReference type="Gramene" id="OIV96312">
    <property type="protein sequence ID" value="OIV96312"/>
    <property type="gene ID" value="TanjilG_09739"/>
</dbReference>
<dbReference type="PROSITE" id="PS50103">
    <property type="entry name" value="ZF_C3H1"/>
    <property type="match status" value="1"/>
</dbReference>
<dbReference type="Proteomes" id="UP000188354">
    <property type="component" value="Chromosome LG15"/>
</dbReference>
<dbReference type="AlphaFoldDB" id="A0A4P1QWX2"/>
<dbReference type="PANTHER" id="PTHR33400:SF2">
    <property type="entry name" value="ZINC FINGER CCCH DOMAIN-CONTAINING PROTEIN 6"/>
    <property type="match status" value="1"/>
</dbReference>
<dbReference type="Pfam" id="PF00612">
    <property type="entry name" value="IQ"/>
    <property type="match status" value="1"/>
</dbReference>
<dbReference type="InterPro" id="IPR025064">
    <property type="entry name" value="DUF4005"/>
</dbReference>
<organism evidence="6 7">
    <name type="scientific">Lupinus angustifolius</name>
    <name type="common">Narrow-leaved blue lupine</name>
    <dbReference type="NCBI Taxonomy" id="3871"/>
    <lineage>
        <taxon>Eukaryota</taxon>
        <taxon>Viridiplantae</taxon>
        <taxon>Streptophyta</taxon>
        <taxon>Embryophyta</taxon>
        <taxon>Tracheophyta</taxon>
        <taxon>Spermatophyta</taxon>
        <taxon>Magnoliopsida</taxon>
        <taxon>eudicotyledons</taxon>
        <taxon>Gunneridae</taxon>
        <taxon>Pentapetalae</taxon>
        <taxon>rosids</taxon>
        <taxon>fabids</taxon>
        <taxon>Fabales</taxon>
        <taxon>Fabaceae</taxon>
        <taxon>Papilionoideae</taxon>
        <taxon>50 kb inversion clade</taxon>
        <taxon>genistoids sensu lato</taxon>
        <taxon>core genistoids</taxon>
        <taxon>Genisteae</taxon>
        <taxon>Lupinus</taxon>
    </lineage>
</organism>
<feature type="region of interest" description="Disordered" evidence="4">
    <location>
        <begin position="313"/>
        <end position="334"/>
    </location>
</feature>
<sequence>MGKPVSCFKLVTCGGGASEKDDSEVKNSNDKSGWSFWKKSARHRVLSNTVITEAPSSANKQSTECDSFNFQRLPEPNVVEKIYTTHSSDEKPQLSSLESSQISETIGIETESMVYDSSPEYAIIIVQTAIRGLLAQRDLLQRKNVVKLQAAFRGHLVRKHAVGTLRCVQAIIKMQLLVRARRAQQSRLEENLYHTDDINDSAEKMENENHMTKSNATYTSIERLLSNRFARQLLESTPKRKHIHVKCSPSKNDSAWKWLERWVSVSSKDTAEHKKSSSLTDQSDRTNDRTSVFQFETCIPSEVFLQSADSKPAVEGSLLPSGDEEKLTSYDANNSGFQGSCSTASLVEDDLEQVHPEKSNAYYGYVKSAEIDIFQNENSASDSTAPPELNSLLEKPEIDGEQRKRSMKTFASDQLEAEGNKSVHGSRKVSNPAFTAAHSKFEELSSVTASGMTSILSNQEATVESQADISSVSTNTACRSKEFPSENPVPYISRVGDSECGTELSISSTLDSPDVSEAGAVENERDAKDVEGIGNLENTINHDVEANVPCIIPASSLATSVLDQTQILDGISGNMVHSVVAVDSEEPAIRSEKNSPDLQRELAEAAQQDFRPSPEEASPRSYMAFPESQGTPSSQVSIKPKESKIDKTGSSKKRRTLSVGNKSPANSNHDSGSRVSREKLPKDQQSGKRRSSIGLVKPNHIDQEPSDNISNNNSLPRFMQVTESAKAKINANSSPRSSPDVHEEDIQLKKRHSLPGATGRQFSQAQQNAKGNSVHPPQVGLSSQDHLQAKRSLPSHPDGAGSDDILPPGFEGTHASSQFEIDLSQIPVVQWINPPKFVLDLAWQVVAGEESKEVEEQHKREMRVLEAIYPRPSSIPPKFDSSHLIQSFFLYSIFCLRRDIYLFISFACSPAIAIDVEDSHSIDDGQTALIPITATEDEDVAVDAVSDSQSLELPPVIPRGPMQLAGVVSDVDAASVALTNIIKSNQHGNLFDHEVLNNILNNPEMIEKLVRDYGAANNLQYEHNHGSSSATYSHPHIPINQGETNIPSSVSLPATSYPPSTGGQVGPVATQWLPRSSISPVTVSPHVEVPSIKDANYYKSLIQQHGGDGKETLPYYSNRQMNQPVTTNHGTAHISRSRDSKPKIMKPCIFFNSSRGCRNGANCAYQHDVPLQPQGGGAMPRIQSSKRMKMDNS</sequence>
<feature type="domain" description="C3H1-type" evidence="5">
    <location>
        <begin position="1142"/>
        <end position="1170"/>
    </location>
</feature>
<feature type="compositionally biased region" description="Basic and acidic residues" evidence="4">
    <location>
        <begin position="671"/>
        <end position="686"/>
    </location>
</feature>
<evidence type="ECO:0000256" key="3">
    <source>
        <dbReference type="PROSITE-ProRule" id="PRU00723"/>
    </source>
</evidence>
<evidence type="ECO:0000256" key="2">
    <source>
        <dbReference type="ARBA" id="ARBA00023125"/>
    </source>
</evidence>
<keyword evidence="1" id="KW-0112">Calmodulin-binding</keyword>
<proteinExistence type="predicted"/>
<accession>A0A4P1QWX2</accession>
<dbReference type="InterPro" id="IPR000571">
    <property type="entry name" value="Znf_CCCH"/>
</dbReference>
<dbReference type="EMBL" id="CM007375">
    <property type="protein sequence ID" value="OIV96312.1"/>
    <property type="molecule type" value="Genomic_DNA"/>
</dbReference>